<dbReference type="AlphaFoldDB" id="A0A4Q1CIS7"/>
<sequence length="470" mass="50594">MKKYLAVILLGFLSMQSMAQLTIQSGVQWITTGQVTVNLQDMNFVNNGTFLPGDGLLRFSGVQTNTISSSTSLQVQRLELQKSNNAQVNLQTNMQVSGLLIFSSGNLNLNGKTVTLNNGAALYNEKETSRIIGTTGGEVVYTTTLNAPQSANPGYLGAFITSTANLGTVTIRRGHLPQSGNGLTKSINRYYVITPQNNTSLNASMQFIYFDAEKNGLDENSFVLYQTNDGTSWTNLSQTSRSTTLNYVEKTGINSFSKYTLGTDVVVAPGCSATGVALNVKSAKQNTVSITWTTATETNNKGFAVDRKLKTETVFSQIGYAGSNAIGGNSSTALSYSFTDANPLADVAEYRLRIVSLTDNICFSDVKTYTPKGGGKGKPNNNTTIDTKQGVQLTAEPKLTVGPNPNRGNFYFSIEGIEEPTVVELFTIDGKAISKFIVTNLQKQQVNGLRAGVYLLRAPVSGLVQKIIVQ</sequence>
<feature type="chain" id="PRO_5020289554" evidence="1">
    <location>
        <begin position="20"/>
        <end position="470"/>
    </location>
</feature>
<proteinExistence type="predicted"/>
<dbReference type="NCBIfam" id="TIGR04183">
    <property type="entry name" value="Por_Secre_tail"/>
    <property type="match status" value="1"/>
</dbReference>
<accession>A0A4Q1CIS7</accession>
<keyword evidence="3" id="KW-1185">Reference proteome</keyword>
<evidence type="ECO:0000256" key="1">
    <source>
        <dbReference type="SAM" id="SignalP"/>
    </source>
</evidence>
<name>A0A4Q1CIS7_9BACT</name>
<dbReference type="EMBL" id="SDHW01000002">
    <property type="protein sequence ID" value="RXK60526.1"/>
    <property type="molecule type" value="Genomic_DNA"/>
</dbReference>
<dbReference type="OrthoDB" id="665228at2"/>
<organism evidence="2 3">
    <name type="scientific">Lacibacter luteus</name>
    <dbReference type="NCBI Taxonomy" id="2508719"/>
    <lineage>
        <taxon>Bacteria</taxon>
        <taxon>Pseudomonadati</taxon>
        <taxon>Bacteroidota</taxon>
        <taxon>Chitinophagia</taxon>
        <taxon>Chitinophagales</taxon>
        <taxon>Chitinophagaceae</taxon>
        <taxon>Lacibacter</taxon>
    </lineage>
</organism>
<keyword evidence="1" id="KW-0732">Signal</keyword>
<reference evidence="2 3" key="1">
    <citation type="submission" date="2019-01" db="EMBL/GenBank/DDBJ databases">
        <title>Lacibacter sp. strain TTM-7.</title>
        <authorList>
            <person name="Chen W.-M."/>
        </authorList>
    </citation>
    <scope>NUCLEOTIDE SEQUENCE [LARGE SCALE GENOMIC DNA]</scope>
    <source>
        <strain evidence="2 3">TTM-7</strain>
    </source>
</reference>
<dbReference type="RefSeq" id="WP_129130487.1">
    <property type="nucleotide sequence ID" value="NZ_SDHW01000002.1"/>
</dbReference>
<feature type="signal peptide" evidence="1">
    <location>
        <begin position="1"/>
        <end position="19"/>
    </location>
</feature>
<comment type="caution">
    <text evidence="2">The sequence shown here is derived from an EMBL/GenBank/DDBJ whole genome shotgun (WGS) entry which is preliminary data.</text>
</comment>
<dbReference type="Proteomes" id="UP000290204">
    <property type="component" value="Unassembled WGS sequence"/>
</dbReference>
<dbReference type="InterPro" id="IPR026444">
    <property type="entry name" value="Secre_tail"/>
</dbReference>
<gene>
    <name evidence="2" type="ORF">ESA94_08640</name>
</gene>
<evidence type="ECO:0000313" key="3">
    <source>
        <dbReference type="Proteomes" id="UP000290204"/>
    </source>
</evidence>
<protein>
    <submittedName>
        <fullName evidence="2">T9SS type A sorting domain-containing protein</fullName>
    </submittedName>
</protein>
<evidence type="ECO:0000313" key="2">
    <source>
        <dbReference type="EMBL" id="RXK60526.1"/>
    </source>
</evidence>